<evidence type="ECO:0000313" key="4">
    <source>
        <dbReference type="Proteomes" id="UP000218231"/>
    </source>
</evidence>
<evidence type="ECO:0008006" key="5">
    <source>
        <dbReference type="Google" id="ProtNLM"/>
    </source>
</evidence>
<dbReference type="AlphaFoldDB" id="A0A2A2JST9"/>
<evidence type="ECO:0000256" key="1">
    <source>
        <dbReference type="SAM" id="MobiDB-lite"/>
    </source>
</evidence>
<dbReference type="Proteomes" id="UP000218231">
    <property type="component" value="Unassembled WGS sequence"/>
</dbReference>
<feature type="transmembrane region" description="Helical" evidence="2">
    <location>
        <begin position="12"/>
        <end position="32"/>
    </location>
</feature>
<feature type="transmembrane region" description="Helical" evidence="2">
    <location>
        <begin position="264"/>
        <end position="280"/>
    </location>
</feature>
<feature type="transmembrane region" description="Helical" evidence="2">
    <location>
        <begin position="212"/>
        <end position="231"/>
    </location>
</feature>
<feature type="region of interest" description="Disordered" evidence="1">
    <location>
        <begin position="378"/>
        <end position="409"/>
    </location>
</feature>
<keyword evidence="2" id="KW-1133">Transmembrane helix</keyword>
<organism evidence="3 4">
    <name type="scientific">Diploscapter pachys</name>
    <dbReference type="NCBI Taxonomy" id="2018661"/>
    <lineage>
        <taxon>Eukaryota</taxon>
        <taxon>Metazoa</taxon>
        <taxon>Ecdysozoa</taxon>
        <taxon>Nematoda</taxon>
        <taxon>Chromadorea</taxon>
        <taxon>Rhabditida</taxon>
        <taxon>Rhabditina</taxon>
        <taxon>Rhabditomorpha</taxon>
        <taxon>Rhabditoidea</taxon>
        <taxon>Rhabditidae</taxon>
        <taxon>Diploscapter</taxon>
    </lineage>
</organism>
<dbReference type="EMBL" id="LIAE01010252">
    <property type="protein sequence ID" value="PAV64632.1"/>
    <property type="molecule type" value="Genomic_DNA"/>
</dbReference>
<protein>
    <recommendedName>
        <fullName evidence="5">Transmembrane protein</fullName>
    </recommendedName>
</protein>
<feature type="transmembrane region" description="Helical" evidence="2">
    <location>
        <begin position="317"/>
        <end position="336"/>
    </location>
</feature>
<accession>A0A2A2JST9</accession>
<dbReference type="STRING" id="2018661.A0A2A2JST9"/>
<sequence>MSVSSILAHIKPIIFHSWVSLTNTFTVLYISLTLPLLSAPLSSHFHFWLRFVFDSAIFLGALFYWQVPKSYASRNRLLTITHLCSTVATSSFCFHPPSPLLFPLLFICGFAFGISSPCLLFNFMSFFSQLDHSPIHIPSLVFLFTSNIEPEATNTEESDEYQEITDATPAKKQLESNIQVRAFLLALGGSILPLLLPYFLLLSHTNASFSHLQLFALFSVCGRICLCILSARCTPYQLIALSIIGCGLATCLLVEPWLSFGCSLLGFFSSFLLPSILIYLRISHHFSVQRCLPILCASSLSHPVLPIALSLSFSRLFVLIYFGTLIILILVFVSLLNQHAQLDRQNGTSSSLTFLLGESLLRRTRSIRPFINRLRTSSRRLRRPPSSASQPLTPSPVPKIRVDKPANVT</sequence>
<comment type="caution">
    <text evidence="3">The sequence shown here is derived from an EMBL/GenBank/DDBJ whole genome shotgun (WGS) entry which is preliminary data.</text>
</comment>
<keyword evidence="2" id="KW-0812">Transmembrane</keyword>
<dbReference type="OrthoDB" id="5821018at2759"/>
<reference evidence="3 4" key="1">
    <citation type="journal article" date="2017" name="Curr. Biol.">
        <title>Genome architecture and evolution of a unichromosomal asexual nematode.</title>
        <authorList>
            <person name="Fradin H."/>
            <person name="Zegar C."/>
            <person name="Gutwein M."/>
            <person name="Lucas J."/>
            <person name="Kovtun M."/>
            <person name="Corcoran D."/>
            <person name="Baugh L.R."/>
            <person name="Kiontke K."/>
            <person name="Gunsalus K."/>
            <person name="Fitch D.H."/>
            <person name="Piano F."/>
        </authorList>
    </citation>
    <scope>NUCLEOTIDE SEQUENCE [LARGE SCALE GENOMIC DNA]</scope>
    <source>
        <strain evidence="3">PF1309</strain>
    </source>
</reference>
<keyword evidence="4" id="KW-1185">Reference proteome</keyword>
<feature type="transmembrane region" description="Helical" evidence="2">
    <location>
        <begin position="47"/>
        <end position="65"/>
    </location>
</feature>
<feature type="transmembrane region" description="Helical" evidence="2">
    <location>
        <begin position="182"/>
        <end position="200"/>
    </location>
</feature>
<keyword evidence="2" id="KW-0472">Membrane</keyword>
<evidence type="ECO:0000256" key="2">
    <source>
        <dbReference type="SAM" id="Phobius"/>
    </source>
</evidence>
<proteinExistence type="predicted"/>
<gene>
    <name evidence="3" type="ORF">WR25_01705</name>
</gene>
<feature type="transmembrane region" description="Helical" evidence="2">
    <location>
        <begin position="100"/>
        <end position="123"/>
    </location>
</feature>
<name>A0A2A2JST9_9BILA</name>
<feature type="transmembrane region" description="Helical" evidence="2">
    <location>
        <begin position="292"/>
        <end position="311"/>
    </location>
</feature>
<feature type="compositionally biased region" description="Basic and acidic residues" evidence="1">
    <location>
        <begin position="400"/>
        <end position="409"/>
    </location>
</feature>
<feature type="transmembrane region" description="Helical" evidence="2">
    <location>
        <begin position="238"/>
        <end position="258"/>
    </location>
</feature>
<evidence type="ECO:0000313" key="3">
    <source>
        <dbReference type="EMBL" id="PAV64632.1"/>
    </source>
</evidence>